<evidence type="ECO:0000313" key="7">
    <source>
        <dbReference type="EMBL" id="JAC58229.1"/>
    </source>
</evidence>
<name>A0A034WUE1_BACDO</name>
<feature type="transmembrane region" description="Helical" evidence="5">
    <location>
        <begin position="76"/>
        <end position="96"/>
    </location>
</feature>
<dbReference type="PANTHER" id="PTHR46346:SF1">
    <property type="entry name" value="PHOSPHATIDYLINOSITOL N-ACETYLGLUCOSAMINYLTRANSFERASE SUBUNIT P"/>
    <property type="match status" value="1"/>
</dbReference>
<proteinExistence type="predicted"/>
<dbReference type="GO" id="GO:0016020">
    <property type="term" value="C:membrane"/>
    <property type="evidence" value="ECO:0007669"/>
    <property type="project" value="UniProtKB-SubCell"/>
</dbReference>
<keyword evidence="3 5" id="KW-1133">Transmembrane helix</keyword>
<dbReference type="InterPro" id="IPR052263">
    <property type="entry name" value="GPI_Anchor_Biosynth"/>
</dbReference>
<organism evidence="7">
    <name type="scientific">Bactrocera dorsalis</name>
    <name type="common">Oriental fruit fly</name>
    <name type="synonym">Dacus dorsalis</name>
    <dbReference type="NCBI Taxonomy" id="27457"/>
    <lineage>
        <taxon>Eukaryota</taxon>
        <taxon>Metazoa</taxon>
        <taxon>Ecdysozoa</taxon>
        <taxon>Arthropoda</taxon>
        <taxon>Hexapoda</taxon>
        <taxon>Insecta</taxon>
        <taxon>Pterygota</taxon>
        <taxon>Neoptera</taxon>
        <taxon>Endopterygota</taxon>
        <taxon>Diptera</taxon>
        <taxon>Brachycera</taxon>
        <taxon>Muscomorpha</taxon>
        <taxon>Tephritoidea</taxon>
        <taxon>Tephritidae</taxon>
        <taxon>Bactrocera</taxon>
        <taxon>Bactrocera</taxon>
    </lineage>
</organism>
<dbReference type="EMBL" id="GAKP01000723">
    <property type="protein sequence ID" value="JAC58229.1"/>
    <property type="molecule type" value="Transcribed_RNA"/>
</dbReference>
<dbReference type="GO" id="GO:0006506">
    <property type="term" value="P:GPI anchor biosynthetic process"/>
    <property type="evidence" value="ECO:0007669"/>
    <property type="project" value="TreeGrafter"/>
</dbReference>
<keyword evidence="2 5" id="KW-0812">Transmembrane</keyword>
<dbReference type="Pfam" id="PF08510">
    <property type="entry name" value="PIG-P"/>
    <property type="match status" value="1"/>
</dbReference>
<feature type="transmembrane region" description="Helical" evidence="5">
    <location>
        <begin position="39"/>
        <end position="64"/>
    </location>
</feature>
<reference evidence="7" key="1">
    <citation type="journal article" date="2014" name="BMC Genomics">
        <title>Characterizing the developmental transcriptome of the oriental fruit fly, Bactrocera dorsalis (Diptera: Tephritidae) through comparative genomic analysis with Drosophila melanogaster utilizing modENCODE datasets.</title>
        <authorList>
            <person name="Geib S.M."/>
            <person name="Calla B."/>
            <person name="Hall B."/>
            <person name="Hou S."/>
            <person name="Manoukis N.C."/>
        </authorList>
    </citation>
    <scope>NUCLEOTIDE SEQUENCE</scope>
    <source>
        <strain evidence="7">Punador</strain>
    </source>
</reference>
<evidence type="ECO:0000256" key="3">
    <source>
        <dbReference type="ARBA" id="ARBA00022989"/>
    </source>
</evidence>
<feature type="domain" description="PIG-P" evidence="6">
    <location>
        <begin position="38"/>
        <end position="191"/>
    </location>
</feature>
<keyword evidence="4 5" id="KW-0472">Membrane</keyword>
<gene>
    <name evidence="7" type="primary">PIGP</name>
</gene>
<evidence type="ECO:0000256" key="4">
    <source>
        <dbReference type="ARBA" id="ARBA00023136"/>
    </source>
</evidence>
<evidence type="ECO:0000256" key="2">
    <source>
        <dbReference type="ARBA" id="ARBA00022692"/>
    </source>
</evidence>
<feature type="non-terminal residue" evidence="7">
    <location>
        <position position="1"/>
    </location>
</feature>
<dbReference type="AlphaFoldDB" id="A0A034WUE1"/>
<evidence type="ECO:0000259" key="6">
    <source>
        <dbReference type="Pfam" id="PF08510"/>
    </source>
</evidence>
<keyword evidence="7" id="KW-0808">Transferase</keyword>
<keyword evidence="7" id="KW-0328">Glycosyltransferase</keyword>
<dbReference type="GO" id="GO:0005783">
    <property type="term" value="C:endoplasmic reticulum"/>
    <property type="evidence" value="ECO:0007669"/>
    <property type="project" value="TreeGrafter"/>
</dbReference>
<protein>
    <submittedName>
        <fullName evidence="7">Phosphatidylinositol N-acetylglucosaminyltransferase subunit P</fullName>
    </submittedName>
</protein>
<dbReference type="OrthoDB" id="690928at2759"/>
<sequence>SIVFFVIIVKNSISMWAVKVAIKIIPHIMPNPAPTSYRAIQGFACYLCSVLLFTLYIFWVLAPLKQLGFQNCPYKYLALCMINVVSYLLVMIYYVFYPAINLAMTPNVDEISAIIDVKLLTRGNELEDVINWNTIKHLENVQRRQSKEISLENKIMENCRCCKEAQHKVNVKTTIPTLYHIDLAEINRLVYD</sequence>
<comment type="subcellular location">
    <subcellularLocation>
        <location evidence="1">Membrane</location>
        <topology evidence="1">Multi-pass membrane protein</topology>
    </subcellularLocation>
</comment>
<evidence type="ECO:0000256" key="1">
    <source>
        <dbReference type="ARBA" id="ARBA00004141"/>
    </source>
</evidence>
<dbReference type="InterPro" id="IPR013717">
    <property type="entry name" value="PIG-P"/>
</dbReference>
<dbReference type="PANTHER" id="PTHR46346">
    <property type="entry name" value="PHOSPHATIDYLINOSITOL N-ACETYLGLUCOSAMINYLTRANSFERASE SUBUNIT P"/>
    <property type="match status" value="1"/>
</dbReference>
<evidence type="ECO:0000256" key="5">
    <source>
        <dbReference type="SAM" id="Phobius"/>
    </source>
</evidence>
<dbReference type="GO" id="GO:0016757">
    <property type="term" value="F:glycosyltransferase activity"/>
    <property type="evidence" value="ECO:0007669"/>
    <property type="project" value="UniProtKB-KW"/>
</dbReference>
<accession>A0A034WUE1</accession>